<evidence type="ECO:0000313" key="2">
    <source>
        <dbReference type="EMBL" id="JAD52710.1"/>
    </source>
</evidence>
<accession>A0A0A9AUY0</accession>
<protein>
    <submittedName>
        <fullName evidence="2">Uncharacterized protein</fullName>
    </submittedName>
</protein>
<evidence type="ECO:0000256" key="1">
    <source>
        <dbReference type="SAM" id="MobiDB-lite"/>
    </source>
</evidence>
<dbReference type="EMBL" id="GBRH01245185">
    <property type="protein sequence ID" value="JAD52710.1"/>
    <property type="molecule type" value="Transcribed_RNA"/>
</dbReference>
<dbReference type="AlphaFoldDB" id="A0A0A9AUY0"/>
<reference evidence="2" key="2">
    <citation type="journal article" date="2015" name="Data Brief">
        <title>Shoot transcriptome of the giant reed, Arundo donax.</title>
        <authorList>
            <person name="Barrero R.A."/>
            <person name="Guerrero F.D."/>
            <person name="Moolhuijzen P."/>
            <person name="Goolsby J.A."/>
            <person name="Tidwell J."/>
            <person name="Bellgard S.E."/>
            <person name="Bellgard M.I."/>
        </authorList>
    </citation>
    <scope>NUCLEOTIDE SEQUENCE</scope>
    <source>
        <tissue evidence="2">Shoot tissue taken approximately 20 cm above the soil surface</tissue>
    </source>
</reference>
<proteinExistence type="predicted"/>
<feature type="region of interest" description="Disordered" evidence="1">
    <location>
        <begin position="1"/>
        <end position="35"/>
    </location>
</feature>
<organism evidence="2">
    <name type="scientific">Arundo donax</name>
    <name type="common">Giant reed</name>
    <name type="synonym">Donax arundinaceus</name>
    <dbReference type="NCBI Taxonomy" id="35708"/>
    <lineage>
        <taxon>Eukaryota</taxon>
        <taxon>Viridiplantae</taxon>
        <taxon>Streptophyta</taxon>
        <taxon>Embryophyta</taxon>
        <taxon>Tracheophyta</taxon>
        <taxon>Spermatophyta</taxon>
        <taxon>Magnoliopsida</taxon>
        <taxon>Liliopsida</taxon>
        <taxon>Poales</taxon>
        <taxon>Poaceae</taxon>
        <taxon>PACMAD clade</taxon>
        <taxon>Arundinoideae</taxon>
        <taxon>Arundineae</taxon>
        <taxon>Arundo</taxon>
    </lineage>
</organism>
<sequence>MRSHDLSPPQRHRWKQVERRRTAPAASRGGRVGTR</sequence>
<name>A0A0A9AUY0_ARUDO</name>
<reference evidence="2" key="1">
    <citation type="submission" date="2014-09" db="EMBL/GenBank/DDBJ databases">
        <authorList>
            <person name="Magalhaes I.L.F."/>
            <person name="Oliveira U."/>
            <person name="Santos F.R."/>
            <person name="Vidigal T.H.D.A."/>
            <person name="Brescovit A.D."/>
            <person name="Santos A.J."/>
        </authorList>
    </citation>
    <scope>NUCLEOTIDE SEQUENCE</scope>
    <source>
        <tissue evidence="2">Shoot tissue taken approximately 20 cm above the soil surface</tissue>
    </source>
</reference>